<dbReference type="Pfam" id="PF22564">
    <property type="entry name" value="HAAS"/>
    <property type="match status" value="1"/>
</dbReference>
<evidence type="ECO:0000313" key="3">
    <source>
        <dbReference type="EMBL" id="GAA1675060.1"/>
    </source>
</evidence>
<dbReference type="RefSeq" id="WP_344147888.1">
    <property type="nucleotide sequence ID" value="NZ_BAAANF010000005.1"/>
</dbReference>
<comment type="caution">
    <text evidence="3">The sequence shown here is derived from an EMBL/GenBank/DDBJ whole genome shotgun (WGS) entry which is preliminary data.</text>
</comment>
<organism evidence="3 4">
    <name type="scientific">Kribbella yunnanensis</name>
    <dbReference type="NCBI Taxonomy" id="190194"/>
    <lineage>
        <taxon>Bacteria</taxon>
        <taxon>Bacillati</taxon>
        <taxon>Actinomycetota</taxon>
        <taxon>Actinomycetes</taxon>
        <taxon>Propionibacteriales</taxon>
        <taxon>Kribbellaceae</taxon>
        <taxon>Kribbella</taxon>
    </lineage>
</organism>
<keyword evidence="2" id="KW-0812">Transmembrane</keyword>
<feature type="transmembrane region" description="Helical" evidence="2">
    <location>
        <begin position="230"/>
        <end position="257"/>
    </location>
</feature>
<evidence type="ECO:0000313" key="4">
    <source>
        <dbReference type="Proteomes" id="UP001500280"/>
    </source>
</evidence>
<protein>
    <submittedName>
        <fullName evidence="3">Uncharacterized protein</fullName>
    </submittedName>
</protein>
<accession>A0ABN2GQG2</accession>
<feature type="transmembrane region" description="Helical" evidence="2">
    <location>
        <begin position="119"/>
        <end position="137"/>
    </location>
</feature>
<keyword evidence="2" id="KW-1133">Transmembrane helix</keyword>
<gene>
    <name evidence="3" type="ORF">GCM10009745_17640</name>
</gene>
<name>A0ABN2GQG2_9ACTN</name>
<keyword evidence="2" id="KW-0472">Membrane</keyword>
<feature type="compositionally biased region" description="Polar residues" evidence="1">
    <location>
        <begin position="345"/>
        <end position="359"/>
    </location>
</feature>
<dbReference type="EMBL" id="BAAANF010000005">
    <property type="protein sequence ID" value="GAA1675060.1"/>
    <property type="molecule type" value="Genomic_DNA"/>
</dbReference>
<feature type="transmembrane region" description="Helical" evidence="2">
    <location>
        <begin position="91"/>
        <end position="112"/>
    </location>
</feature>
<feature type="region of interest" description="Disordered" evidence="1">
    <location>
        <begin position="345"/>
        <end position="417"/>
    </location>
</feature>
<feature type="transmembrane region" description="Helical" evidence="2">
    <location>
        <begin position="196"/>
        <end position="221"/>
    </location>
</feature>
<keyword evidence="4" id="KW-1185">Reference proteome</keyword>
<sequence>MNSTLTGAVASYLAQVRAELSDLPPGELADVLDDVTGHLTEVAAEFEGEPTGIALQERLGTPREYAAELRTAAGYPPRTQPVTDQNPGNRALRWGIIATLVGPFFVAIAVFAGGQGASAFFGFVGFVILFGAAYLGVRALRDNDPRVVLDTPRGQRGERAIRDLIEQIPPNVRKELVTIGQPVWWVLRGAVGGGGFFLLFGAGAVAVVGSIVGAVVSVWVARRTQQDHRWLWYVVPLNVVAAVAVPAFLSAAFLGAYSGVFDRDNYQGASSYNPPSEGLRWNGSEVTNVYPFDAQGKQTSVALYTQDGEAITLPLQDCARDGNGNNVSGQANSNIVPHAVATYVPSENTPTEGDPNESSVCKDESKAPFTPPQFPTAGPTTNPTPTPNPTPSNKVTPPAKPSTKPTPGATLTVQPTR</sequence>
<proteinExistence type="predicted"/>
<reference evidence="3 4" key="1">
    <citation type="journal article" date="2019" name="Int. J. Syst. Evol. Microbiol.">
        <title>The Global Catalogue of Microorganisms (GCM) 10K type strain sequencing project: providing services to taxonomists for standard genome sequencing and annotation.</title>
        <authorList>
            <consortium name="The Broad Institute Genomics Platform"/>
            <consortium name="The Broad Institute Genome Sequencing Center for Infectious Disease"/>
            <person name="Wu L."/>
            <person name="Ma J."/>
        </authorList>
    </citation>
    <scope>NUCLEOTIDE SEQUENCE [LARGE SCALE GENOMIC DNA]</scope>
    <source>
        <strain evidence="3 4">JCM 14307</strain>
    </source>
</reference>
<dbReference type="Proteomes" id="UP001500280">
    <property type="component" value="Unassembled WGS sequence"/>
</dbReference>
<feature type="compositionally biased region" description="Low complexity" evidence="1">
    <location>
        <begin position="391"/>
        <end position="410"/>
    </location>
</feature>
<evidence type="ECO:0000256" key="2">
    <source>
        <dbReference type="SAM" id="Phobius"/>
    </source>
</evidence>
<evidence type="ECO:0000256" key="1">
    <source>
        <dbReference type="SAM" id="MobiDB-lite"/>
    </source>
</evidence>